<keyword evidence="2" id="KW-0946">Virion</keyword>
<dbReference type="Pfam" id="PF05065">
    <property type="entry name" value="Phage_capsid"/>
    <property type="match status" value="1"/>
</dbReference>
<organism evidence="5">
    <name type="scientific">Siphoviridae sp. ctaaA4</name>
    <dbReference type="NCBI Taxonomy" id="2826388"/>
    <lineage>
        <taxon>Viruses</taxon>
        <taxon>Duplodnaviria</taxon>
        <taxon>Heunggongvirae</taxon>
        <taxon>Uroviricota</taxon>
        <taxon>Caudoviricetes</taxon>
    </lineage>
</organism>
<proteinExistence type="predicted"/>
<dbReference type="SUPFAM" id="SSF56563">
    <property type="entry name" value="Major capsid protein gp5"/>
    <property type="match status" value="1"/>
</dbReference>
<name>A0A8S5N4S1_9CAUD</name>
<evidence type="ECO:0000259" key="4">
    <source>
        <dbReference type="Pfam" id="PF05065"/>
    </source>
</evidence>
<evidence type="ECO:0000313" key="5">
    <source>
        <dbReference type="EMBL" id="DAD89327.1"/>
    </source>
</evidence>
<sequence>MTLAEKRDELLAKSTAFAKKLANGEELTEEEQQEFDGLKAATDDVISRMKSAEEASAMVKSLGTPALPAKEDTFNGEQTPQAKSIGDYFVQGAKSSGVLARLKSGNRVNPFDMPEFTGSKAAGDVIKLDNLQSTASHLVTPDIDRNIVTAYAQRPTIASWLGSGTITSNAIVYFVEKVWDDSTNGTFGMIAEGADKPGMTPPDYTEVTEVLKKLAGWIKLSMEMAEDAEFLVSEINNRLLFQLLVAEEAQLLNGDGTGQKIKGLLNREGVQKKTSANAAGNLDAVYESMNAVFTKTGLRADGIVINPADYEKFRLQKDGNGQYLAGGPFQGQYGVGGILQDPPLWGLNTIQTTSIPAGKVLIGAGQAAATVYRKGGIRVETSNADRDDFTKNQFTILAEERLALAVRRPDAFVELTLGS</sequence>
<protein>
    <submittedName>
        <fullName evidence="5">Major capsid protein</fullName>
    </submittedName>
</protein>
<evidence type="ECO:0000256" key="3">
    <source>
        <dbReference type="SAM" id="MobiDB-lite"/>
    </source>
</evidence>
<accession>A0A8S5N4S1</accession>
<dbReference type="InterPro" id="IPR054612">
    <property type="entry name" value="Phage_capsid-like_C"/>
</dbReference>
<dbReference type="Gene3D" id="3.30.2400.10">
    <property type="entry name" value="Major capsid protein gp5"/>
    <property type="match status" value="1"/>
</dbReference>
<dbReference type="NCBIfam" id="TIGR01554">
    <property type="entry name" value="major_cap_HK97"/>
    <property type="match status" value="1"/>
</dbReference>
<feature type="region of interest" description="Disordered" evidence="3">
    <location>
        <begin position="21"/>
        <end position="40"/>
    </location>
</feature>
<evidence type="ECO:0000256" key="1">
    <source>
        <dbReference type="ARBA" id="ARBA00004328"/>
    </source>
</evidence>
<evidence type="ECO:0000256" key="2">
    <source>
        <dbReference type="ARBA" id="ARBA00022844"/>
    </source>
</evidence>
<dbReference type="Gene3D" id="3.30.2320.10">
    <property type="entry name" value="hypothetical protein PF0899 domain"/>
    <property type="match status" value="1"/>
</dbReference>
<dbReference type="InterPro" id="IPR024455">
    <property type="entry name" value="Phage_capsid"/>
</dbReference>
<comment type="subcellular location">
    <subcellularLocation>
        <location evidence="1">Virion</location>
    </subcellularLocation>
</comment>
<dbReference type="EMBL" id="BK015059">
    <property type="protein sequence ID" value="DAD89327.1"/>
    <property type="molecule type" value="Genomic_DNA"/>
</dbReference>
<dbReference type="GO" id="GO:0044423">
    <property type="term" value="C:virion component"/>
    <property type="evidence" value="ECO:0007669"/>
    <property type="project" value="UniProtKB-KW"/>
</dbReference>
<reference evidence="5" key="1">
    <citation type="journal article" date="2021" name="Proc. Natl. Acad. Sci. U.S.A.">
        <title>A Catalog of Tens of Thousands of Viruses from Human Metagenomes Reveals Hidden Associations with Chronic Diseases.</title>
        <authorList>
            <person name="Tisza M.J."/>
            <person name="Buck C.B."/>
        </authorList>
    </citation>
    <scope>NUCLEOTIDE SEQUENCE</scope>
    <source>
        <strain evidence="5">CtaaA4</strain>
    </source>
</reference>
<feature type="domain" description="Phage capsid-like C-terminal" evidence="4">
    <location>
        <begin position="138"/>
        <end position="415"/>
    </location>
</feature>